<dbReference type="AlphaFoldDB" id="A0A6V8H7V3"/>
<accession>A0A6V8H7V3</accession>
<dbReference type="InterPro" id="IPR002938">
    <property type="entry name" value="FAD-bd"/>
</dbReference>
<reference evidence="6" key="1">
    <citation type="journal article" date="2015" name="Genome Announc.">
        <title>Draft genome sequence of Talaromyces cellulolyticus strain Y-94, a source of lignocellulosic biomass-degrading enzymes.</title>
        <authorList>
            <person name="Fujii T."/>
            <person name="Koike H."/>
            <person name="Sawayama S."/>
            <person name="Yano S."/>
            <person name="Inoue H."/>
        </authorList>
    </citation>
    <scope>NUCLEOTIDE SEQUENCE [LARGE SCALE GENOMIC DNA]</scope>
    <source>
        <strain evidence="6">Y-94</strain>
    </source>
</reference>
<dbReference type="EMBL" id="DF933813">
    <property type="protein sequence ID" value="GAM35581.1"/>
    <property type="molecule type" value="Genomic_DNA"/>
</dbReference>
<evidence type="ECO:0000313" key="6">
    <source>
        <dbReference type="Proteomes" id="UP000053095"/>
    </source>
</evidence>
<sequence length="419" mass="45802">MSNLKVLIVGSSIAGPSAAYWFAKAGAKVTIIERFPQLRTNGQNVDIRTVGVTVMRKIPGLEEAVRAKNMPMDGFNFIRDNGQSIGTLKPTGNPEQQSLISEYEIFRGLLSQILVDLTKDNENVKYVFGEQVKSMHTNDDKDGPITVEFAYGSPTSDYDLVVACDGANSRTRAIGLGQDVPNHIKSLSMWAAYFSVEEDILQGSKLGLLYSAVGGRCMGIGADPSGPNQATLITFHSPNDPAMQKFRDASKQGDAALKSFVAQYYKGAGWKTDQILKGMLESQDFYASEFVQVKLPTFHKGRFVLVGDAGYAGALGSGTSLAMAGAYVLAGEIGRHKDDLAAGLRAYEERMRPIISDLQKVPPFLSSFMAPQTAWGLWLRNNMLAFICWSGILRVAERFFVGAATDVDKYNLPDYEWKA</sequence>
<proteinExistence type="predicted"/>
<evidence type="ECO:0000256" key="1">
    <source>
        <dbReference type="ARBA" id="ARBA00022630"/>
    </source>
</evidence>
<dbReference type="PRINTS" id="PR00420">
    <property type="entry name" value="RNGMNOXGNASE"/>
</dbReference>
<dbReference type="GO" id="GO:0071949">
    <property type="term" value="F:FAD binding"/>
    <property type="evidence" value="ECO:0007669"/>
    <property type="project" value="InterPro"/>
</dbReference>
<keyword evidence="2" id="KW-0274">FAD</keyword>
<dbReference type="PANTHER" id="PTHR46865">
    <property type="entry name" value="OXIDOREDUCTASE-RELATED"/>
    <property type="match status" value="1"/>
</dbReference>
<gene>
    <name evidence="5" type="ORF">TCE0_017f04026</name>
</gene>
<dbReference type="Proteomes" id="UP000053095">
    <property type="component" value="Unassembled WGS sequence"/>
</dbReference>
<comment type="caution">
    <text evidence="5">The sequence shown here is derived from an EMBL/GenBank/DDBJ whole genome shotgun (WGS) entry which is preliminary data.</text>
</comment>
<protein>
    <recommendedName>
        <fullName evidence="4">FAD-binding domain-containing protein</fullName>
    </recommendedName>
</protein>
<dbReference type="InterPro" id="IPR051704">
    <property type="entry name" value="FAD_aromatic-hydroxylase"/>
</dbReference>
<dbReference type="GO" id="GO:0016491">
    <property type="term" value="F:oxidoreductase activity"/>
    <property type="evidence" value="ECO:0007669"/>
    <property type="project" value="UniProtKB-KW"/>
</dbReference>
<dbReference type="PANTHER" id="PTHR46865:SF2">
    <property type="entry name" value="MONOOXYGENASE"/>
    <property type="match status" value="1"/>
</dbReference>
<evidence type="ECO:0000256" key="2">
    <source>
        <dbReference type="ARBA" id="ARBA00022827"/>
    </source>
</evidence>
<evidence type="ECO:0000259" key="4">
    <source>
        <dbReference type="Pfam" id="PF01494"/>
    </source>
</evidence>
<evidence type="ECO:0000313" key="5">
    <source>
        <dbReference type="EMBL" id="GAM35581.1"/>
    </source>
</evidence>
<keyword evidence="6" id="KW-1185">Reference proteome</keyword>
<keyword evidence="1" id="KW-0285">Flavoprotein</keyword>
<organism evidence="5 6">
    <name type="scientific">Talaromyces pinophilus</name>
    <name type="common">Penicillium pinophilum</name>
    <dbReference type="NCBI Taxonomy" id="128442"/>
    <lineage>
        <taxon>Eukaryota</taxon>
        <taxon>Fungi</taxon>
        <taxon>Dikarya</taxon>
        <taxon>Ascomycota</taxon>
        <taxon>Pezizomycotina</taxon>
        <taxon>Eurotiomycetes</taxon>
        <taxon>Eurotiomycetidae</taxon>
        <taxon>Eurotiales</taxon>
        <taxon>Trichocomaceae</taxon>
        <taxon>Talaromyces</taxon>
        <taxon>Talaromyces sect. Talaromyces</taxon>
    </lineage>
</organism>
<feature type="domain" description="FAD-binding" evidence="4">
    <location>
        <begin position="4"/>
        <end position="355"/>
    </location>
</feature>
<dbReference type="Pfam" id="PF01494">
    <property type="entry name" value="FAD_binding_3"/>
    <property type="match status" value="1"/>
</dbReference>
<keyword evidence="3" id="KW-0560">Oxidoreductase</keyword>
<dbReference type="Gene3D" id="3.50.50.60">
    <property type="entry name" value="FAD/NAD(P)-binding domain"/>
    <property type="match status" value="1"/>
</dbReference>
<name>A0A6V8H7V3_TALPI</name>
<dbReference type="Gene3D" id="3.30.9.10">
    <property type="entry name" value="D-Amino Acid Oxidase, subunit A, domain 2"/>
    <property type="match status" value="1"/>
</dbReference>
<dbReference type="SUPFAM" id="SSF51905">
    <property type="entry name" value="FAD/NAD(P)-binding domain"/>
    <property type="match status" value="1"/>
</dbReference>
<dbReference type="InterPro" id="IPR036188">
    <property type="entry name" value="FAD/NAD-bd_sf"/>
</dbReference>
<evidence type="ECO:0000256" key="3">
    <source>
        <dbReference type="ARBA" id="ARBA00023002"/>
    </source>
</evidence>